<keyword evidence="2" id="KW-0812">Transmembrane</keyword>
<protein>
    <submittedName>
        <fullName evidence="3">Uncharacterized protein</fullName>
    </submittedName>
</protein>
<keyword evidence="2" id="KW-1133">Transmembrane helix</keyword>
<feature type="region of interest" description="Disordered" evidence="1">
    <location>
        <begin position="752"/>
        <end position="774"/>
    </location>
</feature>
<proteinExistence type="predicted"/>
<feature type="transmembrane region" description="Helical" evidence="2">
    <location>
        <begin position="147"/>
        <end position="170"/>
    </location>
</feature>
<dbReference type="OrthoDB" id="5370537at2759"/>
<comment type="caution">
    <text evidence="3">The sequence shown here is derived from an EMBL/GenBank/DDBJ whole genome shotgun (WGS) entry which is preliminary data.</text>
</comment>
<feature type="region of interest" description="Disordered" evidence="1">
    <location>
        <begin position="596"/>
        <end position="630"/>
    </location>
</feature>
<dbReference type="EMBL" id="JAGPXD010000004">
    <property type="protein sequence ID" value="KAH7359159.1"/>
    <property type="molecule type" value="Genomic_DNA"/>
</dbReference>
<feature type="region of interest" description="Disordered" evidence="1">
    <location>
        <begin position="365"/>
        <end position="444"/>
    </location>
</feature>
<feature type="non-terminal residue" evidence="3">
    <location>
        <position position="1582"/>
    </location>
</feature>
<feature type="transmembrane region" description="Helical" evidence="2">
    <location>
        <begin position="191"/>
        <end position="212"/>
    </location>
</feature>
<feature type="region of interest" description="Disordered" evidence="1">
    <location>
        <begin position="461"/>
        <end position="573"/>
    </location>
</feature>
<keyword evidence="2" id="KW-0472">Membrane</keyword>
<feature type="region of interest" description="Disordered" evidence="1">
    <location>
        <begin position="670"/>
        <end position="700"/>
    </location>
</feature>
<feature type="transmembrane region" description="Helical" evidence="2">
    <location>
        <begin position="12"/>
        <end position="32"/>
    </location>
</feature>
<organism evidence="3 4">
    <name type="scientific">Plectosphaerella cucumerina</name>
    <dbReference type="NCBI Taxonomy" id="40658"/>
    <lineage>
        <taxon>Eukaryota</taxon>
        <taxon>Fungi</taxon>
        <taxon>Dikarya</taxon>
        <taxon>Ascomycota</taxon>
        <taxon>Pezizomycotina</taxon>
        <taxon>Sordariomycetes</taxon>
        <taxon>Hypocreomycetidae</taxon>
        <taxon>Glomerellales</taxon>
        <taxon>Plectosphaerellaceae</taxon>
        <taxon>Plectosphaerella</taxon>
    </lineage>
</organism>
<evidence type="ECO:0000256" key="2">
    <source>
        <dbReference type="SAM" id="Phobius"/>
    </source>
</evidence>
<dbReference type="Proteomes" id="UP000813385">
    <property type="component" value="Unassembled WGS sequence"/>
</dbReference>
<evidence type="ECO:0000313" key="3">
    <source>
        <dbReference type="EMBL" id="KAH7359159.1"/>
    </source>
</evidence>
<feature type="transmembrane region" description="Helical" evidence="2">
    <location>
        <begin position="113"/>
        <end position="132"/>
    </location>
</feature>
<name>A0A8K0TCP6_9PEZI</name>
<reference evidence="3" key="1">
    <citation type="journal article" date="2021" name="Nat. Commun.">
        <title>Genetic determinants of endophytism in the Arabidopsis root mycobiome.</title>
        <authorList>
            <person name="Mesny F."/>
            <person name="Miyauchi S."/>
            <person name="Thiergart T."/>
            <person name="Pickel B."/>
            <person name="Atanasova L."/>
            <person name="Karlsson M."/>
            <person name="Huettel B."/>
            <person name="Barry K.W."/>
            <person name="Haridas S."/>
            <person name="Chen C."/>
            <person name="Bauer D."/>
            <person name="Andreopoulos W."/>
            <person name="Pangilinan J."/>
            <person name="LaButti K."/>
            <person name="Riley R."/>
            <person name="Lipzen A."/>
            <person name="Clum A."/>
            <person name="Drula E."/>
            <person name="Henrissat B."/>
            <person name="Kohler A."/>
            <person name="Grigoriev I.V."/>
            <person name="Martin F.M."/>
            <person name="Hacquard S."/>
        </authorList>
    </citation>
    <scope>NUCLEOTIDE SEQUENCE</scope>
    <source>
        <strain evidence="3">MPI-CAGE-AT-0016</strain>
    </source>
</reference>
<evidence type="ECO:0000256" key="1">
    <source>
        <dbReference type="SAM" id="MobiDB-lite"/>
    </source>
</evidence>
<gene>
    <name evidence="3" type="ORF">B0T11DRAFT_209692</name>
</gene>
<feature type="compositionally biased region" description="Polar residues" evidence="1">
    <location>
        <begin position="1021"/>
        <end position="1034"/>
    </location>
</feature>
<feature type="compositionally biased region" description="Polar residues" evidence="1">
    <location>
        <begin position="512"/>
        <end position="546"/>
    </location>
</feature>
<feature type="region of interest" description="Disordered" evidence="1">
    <location>
        <begin position="1190"/>
        <end position="1211"/>
    </location>
</feature>
<feature type="compositionally biased region" description="Polar residues" evidence="1">
    <location>
        <begin position="996"/>
        <end position="1008"/>
    </location>
</feature>
<keyword evidence="4" id="KW-1185">Reference proteome</keyword>
<accession>A0A8K0TCP6</accession>
<feature type="region of interest" description="Disordered" evidence="1">
    <location>
        <begin position="268"/>
        <end position="287"/>
    </location>
</feature>
<feature type="region of interest" description="Disordered" evidence="1">
    <location>
        <begin position="981"/>
        <end position="1044"/>
    </location>
</feature>
<evidence type="ECO:0000313" key="4">
    <source>
        <dbReference type="Proteomes" id="UP000813385"/>
    </source>
</evidence>
<sequence>MSFLSSTSQALIAAFTFGLTFQAGAGAFFLYVQGQGKKLFRDGLRLALTTFIASAALWSQIAFSATLVDPTSSLGCQVAVIFSSFFDQLARFTLEQYLLWAINSGLKKAPDTFVPQGILMIRLVVGGIFVGFQRPQVFPVCQTSSGMFAIGIAVAATDLIMILIFLARAVMIGLLQDVREKRPGMQRSKAILFLIAGLALWTGASVPMFLGIQSIDTIWRTALPAGTLSLTLAVNMATVSSGYAAAPGAATIGVAVGRPSMDGRGLPPAQAPYSRDNSKLQPKAKGGMFNRAGPAAGITVGKLAISNPILQRQTEEGPLNKIATIDLATAARMDRERRDLANLTDSQSLIAQRAAPLPPAMTHEEVLRREQSFKRKQVSRTSTELLGPPRPLDMEESRSTNGTAAFNTSLQPSPGADTVRRRSPRSSPRQPSPPSPPTQATNMARDAALAQIERAASIRTMTTQSSAATAVEPLPNNSSPALPTNMAPKQIEEPMEPARPALPPTWPKQKSVRNTIRPSRTQTSRSPETSQEGGASRLSPETTLQRRGTVGLPSNPRSRAVKTPGQEITGRQPTVMFMKGIQYNDPVAVQNIMQDASAKTPRAPAPQTGNDSRESSAGYPSRPQPNDTRSMTFDEKMDLFFPGPKSAGAVQGAAPIPEMPALPSAYALERNQSTTRSRPSDFLRNSSRGSESSAKTSIRTQSILEIAQSPERPPMPNTSKFSIDTYMTTTDKQAADEAKSSWMPELVSNIRVRSQQSNDGAKRRSSSVLPLNDGTISEFSDARTRIDDETATNWGSVHSPVVMEARQVPVVPAVNPKYIQQQNEPETRDVLPMPDFESGREIMTIMLDPAVERERKMAPKVAPQIQEHWHHRVGDECATFSARKQQVVSRRMPPPTPLLLNLPLKNQIIIAAEPSPLESPQEALLAIQDQLKKFEEPVEGSDDDQEERLRLLESLEQEMGQQEDQWHEMQIGIHRDSLSTVETMSRRVSHQDVPSPGSSLKPQSQRTSFAAHREARRASRLQVSNRNPDTASTESALSPASRRRSLWQRKLAEVELDYSNSDFLAPMPSVKLMSVTMSQLGSPTPPDTDSDNEEILRAREVLHRQNAPVAKLWVPGQAALPAAAQGRLWTPPARPKPVAPEDIPGLLVRPAVRKISAPLAIVSTHLWKNTETFKRRSYAATMGLWRGAALPEAPKPRPRPVTQRPPRRNKRVSNLADIIENPEPLPNKRGTLGIFQFPWGEMSENPTVQVRPNNMFMAMPGTMSTGGSSVRAALEARSMQLMSEEQSSSFFEDYDEEEDDDDEYISEINEEDSDGEFDETTLWEIASLLRSNQVPSKYSLLPQPLGEDDNEGQFESEPVFEASDYEMEDDADFEMIEEVQDRPVINRQDSDLLSFEMQAPKVEASPSPATVNTTWVAPVKVVVDETTGLFDPAEKRSNYRSTLASPAAIDMIRKPRTTREPLKPVGNFSDMWTQQATPVSRSSDALWSAPSIPEGAAAQPTPEVTAYLWGPKLDTVVPSQRSGLFTPGQPRELTPTAPPAALDTIRRPRVANDSMPRLESTELWTTIIAASHDHDWISMGSI</sequence>
<feature type="compositionally biased region" description="Polar residues" evidence="1">
    <location>
        <begin position="399"/>
        <end position="412"/>
    </location>
</feature>